<evidence type="ECO:0000256" key="4">
    <source>
        <dbReference type="ARBA" id="ARBA00023125"/>
    </source>
</evidence>
<reference evidence="9" key="1">
    <citation type="submission" date="2020-06" db="EMBL/GenBank/DDBJ databases">
        <title>WGS assembly of Ceratodon purpureus strain R40.</title>
        <authorList>
            <person name="Carey S.B."/>
            <person name="Jenkins J."/>
            <person name="Shu S."/>
            <person name="Lovell J.T."/>
            <person name="Sreedasyam A."/>
            <person name="Maumus F."/>
            <person name="Tiley G.P."/>
            <person name="Fernandez-Pozo N."/>
            <person name="Barry K."/>
            <person name="Chen C."/>
            <person name="Wang M."/>
            <person name="Lipzen A."/>
            <person name="Daum C."/>
            <person name="Saski C.A."/>
            <person name="Payton A.C."/>
            <person name="Mcbreen J.C."/>
            <person name="Conrad R.E."/>
            <person name="Kollar L.M."/>
            <person name="Olsson S."/>
            <person name="Huttunen S."/>
            <person name="Landis J.B."/>
            <person name="Wickett N.J."/>
            <person name="Johnson M.G."/>
            <person name="Rensing S.A."/>
            <person name="Grimwood J."/>
            <person name="Schmutz J."/>
            <person name="Mcdaniel S.F."/>
        </authorList>
    </citation>
    <scope>NUCLEOTIDE SEQUENCE</scope>
    <source>
        <strain evidence="9">R40</strain>
    </source>
</reference>
<dbReference type="Pfam" id="PF13837">
    <property type="entry name" value="Myb_DNA-bind_4"/>
    <property type="match status" value="1"/>
</dbReference>
<feature type="region of interest" description="Disordered" evidence="7">
    <location>
        <begin position="142"/>
        <end position="165"/>
    </location>
</feature>
<comment type="caution">
    <text evidence="9">The sequence shown here is derived from an EMBL/GenBank/DDBJ whole genome shotgun (WGS) entry which is preliminary data.</text>
</comment>
<keyword evidence="5" id="KW-0804">Transcription</keyword>
<evidence type="ECO:0000256" key="3">
    <source>
        <dbReference type="ARBA" id="ARBA00023015"/>
    </source>
</evidence>
<dbReference type="GO" id="GO:0006355">
    <property type="term" value="P:regulation of DNA-templated transcription"/>
    <property type="evidence" value="ECO:0007669"/>
    <property type="project" value="UniProtKB-ARBA"/>
</dbReference>
<keyword evidence="6" id="KW-0539">Nucleus</keyword>
<organism evidence="9 10">
    <name type="scientific">Ceratodon purpureus</name>
    <name type="common">Fire moss</name>
    <name type="synonym">Dicranum purpureum</name>
    <dbReference type="NCBI Taxonomy" id="3225"/>
    <lineage>
        <taxon>Eukaryota</taxon>
        <taxon>Viridiplantae</taxon>
        <taxon>Streptophyta</taxon>
        <taxon>Embryophyta</taxon>
        <taxon>Bryophyta</taxon>
        <taxon>Bryophytina</taxon>
        <taxon>Bryopsida</taxon>
        <taxon>Dicranidae</taxon>
        <taxon>Pseudoditrichales</taxon>
        <taxon>Ditrichaceae</taxon>
        <taxon>Ceratodon</taxon>
    </lineage>
</organism>
<keyword evidence="2" id="KW-0597">Phosphoprotein</keyword>
<evidence type="ECO:0000256" key="7">
    <source>
        <dbReference type="SAM" id="MobiDB-lite"/>
    </source>
</evidence>
<dbReference type="InterPro" id="IPR044822">
    <property type="entry name" value="Myb_DNA-bind_4"/>
</dbReference>
<feature type="compositionally biased region" description="Polar residues" evidence="7">
    <location>
        <begin position="154"/>
        <end position="165"/>
    </location>
</feature>
<dbReference type="EMBL" id="CM026423">
    <property type="protein sequence ID" value="KAG0583499.1"/>
    <property type="molecule type" value="Genomic_DNA"/>
</dbReference>
<keyword evidence="3" id="KW-0805">Transcription regulation</keyword>
<proteinExistence type="predicted"/>
<dbReference type="InterPro" id="IPR009057">
    <property type="entry name" value="Homeodomain-like_sf"/>
</dbReference>
<protein>
    <recommendedName>
        <fullName evidence="8">Myb-like domain-containing protein</fullName>
    </recommendedName>
</protein>
<keyword evidence="4" id="KW-0238">DNA-binding</keyword>
<evidence type="ECO:0000256" key="1">
    <source>
        <dbReference type="ARBA" id="ARBA00004123"/>
    </source>
</evidence>
<evidence type="ECO:0000313" key="9">
    <source>
        <dbReference type="EMBL" id="KAG0583499.1"/>
    </source>
</evidence>
<dbReference type="Gene3D" id="1.10.10.60">
    <property type="entry name" value="Homeodomain-like"/>
    <property type="match status" value="1"/>
</dbReference>
<dbReference type="AlphaFoldDB" id="A0A8T0IKM8"/>
<dbReference type="PANTHER" id="PTHR21654">
    <property type="entry name" value="FI21293P1"/>
    <property type="match status" value="1"/>
</dbReference>
<name>A0A8T0IKM8_CERPU</name>
<feature type="region of interest" description="Disordered" evidence="7">
    <location>
        <begin position="1"/>
        <end position="52"/>
    </location>
</feature>
<evidence type="ECO:0000259" key="8">
    <source>
        <dbReference type="PROSITE" id="PS50090"/>
    </source>
</evidence>
<dbReference type="PANTHER" id="PTHR21654:SF84">
    <property type="entry name" value="SI:DKEY-66I24.7"/>
    <property type="match status" value="1"/>
</dbReference>
<dbReference type="CDD" id="cd12203">
    <property type="entry name" value="GT1"/>
    <property type="match status" value="1"/>
</dbReference>
<evidence type="ECO:0000256" key="5">
    <source>
        <dbReference type="ARBA" id="ARBA00023163"/>
    </source>
</evidence>
<dbReference type="InterPro" id="IPR058943">
    <property type="entry name" value="GT-1/4_C"/>
</dbReference>
<dbReference type="InterPro" id="IPR001005">
    <property type="entry name" value="SANT/Myb"/>
</dbReference>
<feature type="compositionally biased region" description="Low complexity" evidence="7">
    <location>
        <begin position="19"/>
        <end position="36"/>
    </location>
</feature>
<feature type="compositionally biased region" description="Basic and acidic residues" evidence="7">
    <location>
        <begin position="1"/>
        <end position="18"/>
    </location>
</feature>
<feature type="domain" description="Myb-like" evidence="8">
    <location>
        <begin position="48"/>
        <end position="112"/>
    </location>
</feature>
<accession>A0A8T0IKM8</accession>
<dbReference type="FunFam" id="1.10.10.60:FF:000162">
    <property type="entry name" value="trihelix transcription factor GT-1"/>
    <property type="match status" value="1"/>
</dbReference>
<dbReference type="GO" id="GO:0003677">
    <property type="term" value="F:DNA binding"/>
    <property type="evidence" value="ECO:0007669"/>
    <property type="project" value="UniProtKB-KW"/>
</dbReference>
<evidence type="ECO:0000313" key="10">
    <source>
        <dbReference type="Proteomes" id="UP000822688"/>
    </source>
</evidence>
<sequence length="357" mass="40284">MFEGDSRWRESADIDRVNHQLPPAQLPPSHQLLSLPETSGDDQDSIKAPKKRAETWVQDEIKALIAYRKEMDTLFNTSKSNKHLWEQISQKMKERGYDRSPTMCTDKWRNLLKEYKKAKVQDRGSSKIACYKDLEELLGDRAKSTPYRSPAKSDGTSLSPKGTSRVANLERRLDHDDHPGSLPSSTPPVFVPNGVPANSWCQRDGGANECPGVERRSPAGKVIGVKLGELTRRVRIDGPFESIKESIKTAFGLRTKRPFWLEDEEGVVQTLSRDMPPGQYSLILDPGITVKVCLYDDADRITGSTENKIIYTEEDFRDFLSRRGWSGLREVGGFRDIDSIEELRLGGVYQRAMINGA</sequence>
<dbReference type="Pfam" id="PF26214">
    <property type="entry name" value="Ubiquitin_GT-1"/>
    <property type="match status" value="1"/>
</dbReference>
<dbReference type="Proteomes" id="UP000822688">
    <property type="component" value="Chromosome 3"/>
</dbReference>
<dbReference type="SMART" id="SM00717">
    <property type="entry name" value="SANT"/>
    <property type="match status" value="1"/>
</dbReference>
<dbReference type="PROSITE" id="PS50090">
    <property type="entry name" value="MYB_LIKE"/>
    <property type="match status" value="1"/>
</dbReference>
<gene>
    <name evidence="9" type="ORF">KC19_3G141400</name>
</gene>
<comment type="subcellular location">
    <subcellularLocation>
        <location evidence="1">Nucleus</location>
    </subcellularLocation>
</comment>
<keyword evidence="10" id="KW-1185">Reference proteome</keyword>
<evidence type="ECO:0000256" key="6">
    <source>
        <dbReference type="ARBA" id="ARBA00023242"/>
    </source>
</evidence>
<evidence type="ECO:0000256" key="2">
    <source>
        <dbReference type="ARBA" id="ARBA00022553"/>
    </source>
</evidence>
<dbReference type="SUPFAM" id="SSF46689">
    <property type="entry name" value="Homeodomain-like"/>
    <property type="match status" value="1"/>
</dbReference>
<dbReference type="GO" id="GO:0005634">
    <property type="term" value="C:nucleus"/>
    <property type="evidence" value="ECO:0007669"/>
    <property type="project" value="UniProtKB-SubCell"/>
</dbReference>